<name>A0ABQ0LM39_MYCCL</name>
<dbReference type="Proteomes" id="UP000815677">
    <property type="component" value="Unassembled WGS sequence"/>
</dbReference>
<keyword evidence="2" id="KW-1133">Transmembrane helix</keyword>
<evidence type="ECO:0000313" key="4">
    <source>
        <dbReference type="Proteomes" id="UP000815677"/>
    </source>
</evidence>
<gene>
    <name evidence="3" type="ORF">MCHLO_08777</name>
</gene>
<organism evidence="3 4">
    <name type="scientific">Mycena chlorophos</name>
    <name type="common">Agaric fungus</name>
    <name type="synonym">Agaricus chlorophos</name>
    <dbReference type="NCBI Taxonomy" id="658473"/>
    <lineage>
        <taxon>Eukaryota</taxon>
        <taxon>Fungi</taxon>
        <taxon>Dikarya</taxon>
        <taxon>Basidiomycota</taxon>
        <taxon>Agaricomycotina</taxon>
        <taxon>Agaricomycetes</taxon>
        <taxon>Agaricomycetidae</taxon>
        <taxon>Agaricales</taxon>
        <taxon>Marasmiineae</taxon>
        <taxon>Mycenaceae</taxon>
        <taxon>Mycena</taxon>
    </lineage>
</organism>
<sequence length="324" mass="34956">MSTRAASPLDLLALATRLAATLAFVYFLLPRLSLLRPSAHVLARLEAATWFCIAVGILVILGMSYFGLAACATAKIEKNGGVILEKKKEDGKHDLDLATSQFPTKTSDASTALRAPVNADSDPGLGNTRGTSTPKQRRASTSTWSPTEIVSEFDPLAISILALTSDAPTTPEGFSIRAATRVSCSSTPRPILCQRMTYPPSPLWDAHKSTPTRQLQRVLSDNASTANTVTDSTPVQAARDLAAQRRAGADDDKREKSADSFDWIWLLGTRAAQSGESQDGADEGYVAIELDELTGIEPESERDMEKAGATRQKMGFMRWRGGKR</sequence>
<evidence type="ECO:0000256" key="1">
    <source>
        <dbReference type="SAM" id="MobiDB-lite"/>
    </source>
</evidence>
<protein>
    <submittedName>
        <fullName evidence="3">Uncharacterized protein</fullName>
    </submittedName>
</protein>
<feature type="compositionally biased region" description="Basic and acidic residues" evidence="1">
    <location>
        <begin position="299"/>
        <end position="308"/>
    </location>
</feature>
<feature type="compositionally biased region" description="Polar residues" evidence="1">
    <location>
        <begin position="128"/>
        <end position="145"/>
    </location>
</feature>
<feature type="transmembrane region" description="Helical" evidence="2">
    <location>
        <begin position="12"/>
        <end position="29"/>
    </location>
</feature>
<evidence type="ECO:0000256" key="2">
    <source>
        <dbReference type="SAM" id="Phobius"/>
    </source>
</evidence>
<reference evidence="3" key="1">
    <citation type="submission" date="2014-09" db="EMBL/GenBank/DDBJ databases">
        <title>Genome sequence of the luminous mushroom Mycena chlorophos for searching fungal bioluminescence genes.</title>
        <authorList>
            <person name="Tanaka Y."/>
            <person name="Kasuga D."/>
            <person name="Oba Y."/>
            <person name="Hase S."/>
            <person name="Sato K."/>
            <person name="Oba Y."/>
            <person name="Sakakibara Y."/>
        </authorList>
    </citation>
    <scope>NUCLEOTIDE SEQUENCE</scope>
</reference>
<evidence type="ECO:0000313" key="3">
    <source>
        <dbReference type="EMBL" id="GAT51654.1"/>
    </source>
</evidence>
<feature type="transmembrane region" description="Helical" evidence="2">
    <location>
        <begin position="50"/>
        <end position="68"/>
    </location>
</feature>
<feature type="region of interest" description="Disordered" evidence="1">
    <location>
        <begin position="105"/>
        <end position="145"/>
    </location>
</feature>
<keyword evidence="4" id="KW-1185">Reference proteome</keyword>
<keyword evidence="2" id="KW-0812">Transmembrane</keyword>
<accession>A0ABQ0LM39</accession>
<feature type="region of interest" description="Disordered" evidence="1">
    <location>
        <begin position="292"/>
        <end position="324"/>
    </location>
</feature>
<keyword evidence="2" id="KW-0472">Membrane</keyword>
<proteinExistence type="predicted"/>
<dbReference type="EMBL" id="DF847305">
    <property type="protein sequence ID" value="GAT51654.1"/>
    <property type="molecule type" value="Genomic_DNA"/>
</dbReference>